<organism evidence="1 2">
    <name type="scientific">Rugosimonospora acidiphila</name>
    <dbReference type="NCBI Taxonomy" id="556531"/>
    <lineage>
        <taxon>Bacteria</taxon>
        <taxon>Bacillati</taxon>
        <taxon>Actinomycetota</taxon>
        <taxon>Actinomycetes</taxon>
        <taxon>Micromonosporales</taxon>
        <taxon>Micromonosporaceae</taxon>
        <taxon>Rugosimonospora</taxon>
    </lineage>
</organism>
<proteinExistence type="predicted"/>
<protein>
    <recommendedName>
        <fullName evidence="3">Ribbon-helix-helix protein CopG domain-containing protein</fullName>
    </recommendedName>
</protein>
<comment type="caution">
    <text evidence="1">The sequence shown here is derived from an EMBL/GenBank/DDBJ whole genome shotgun (WGS) entry which is preliminary data.</text>
</comment>
<dbReference type="Proteomes" id="UP001501570">
    <property type="component" value="Unassembled WGS sequence"/>
</dbReference>
<name>A0ABP9SJK1_9ACTN</name>
<dbReference type="EMBL" id="BAABJQ010000030">
    <property type="protein sequence ID" value="GAA5197524.1"/>
    <property type="molecule type" value="Genomic_DNA"/>
</dbReference>
<evidence type="ECO:0000313" key="2">
    <source>
        <dbReference type="Proteomes" id="UP001501570"/>
    </source>
</evidence>
<evidence type="ECO:0008006" key="3">
    <source>
        <dbReference type="Google" id="ProtNLM"/>
    </source>
</evidence>
<gene>
    <name evidence="1" type="ORF">GCM10023322_68930</name>
</gene>
<accession>A0ABP9SJK1</accession>
<evidence type="ECO:0000313" key="1">
    <source>
        <dbReference type="EMBL" id="GAA5197524.1"/>
    </source>
</evidence>
<reference evidence="2" key="1">
    <citation type="journal article" date="2019" name="Int. J. Syst. Evol. Microbiol.">
        <title>The Global Catalogue of Microorganisms (GCM) 10K type strain sequencing project: providing services to taxonomists for standard genome sequencing and annotation.</title>
        <authorList>
            <consortium name="The Broad Institute Genomics Platform"/>
            <consortium name="The Broad Institute Genome Sequencing Center for Infectious Disease"/>
            <person name="Wu L."/>
            <person name="Ma J."/>
        </authorList>
    </citation>
    <scope>NUCLEOTIDE SEQUENCE [LARGE SCALE GENOMIC DNA]</scope>
    <source>
        <strain evidence="2">JCM 18304</strain>
    </source>
</reference>
<sequence>MTDEQGLPRSPEQTRELMENLDFEPAPAPDREAALLATLPPPGSEVMVVRSLRLSMELDEAVTAAANASDVAKSTWIRQAIEMALAMQADEDQPISRADALRALTLLRTVRHAA</sequence>
<dbReference type="RefSeq" id="WP_345636861.1">
    <property type="nucleotide sequence ID" value="NZ_BAABJQ010000030.1"/>
</dbReference>
<keyword evidence="2" id="KW-1185">Reference proteome</keyword>